<sequence>MSLHRTNVNENCHSLTLKARCSNKERHTKKLHRYAQDEHEQLSQFLICRVEAACSFHKCSRKVSKLTCVLSLTNVTSKQTCGGSISGAKHPNLGISAGVIEPQRYKSSIRAMPSPCKDTRA</sequence>
<accession>A0A6M2D338</accession>
<organism evidence="1">
    <name type="scientific">Rhipicephalus microplus</name>
    <name type="common">Cattle tick</name>
    <name type="synonym">Boophilus microplus</name>
    <dbReference type="NCBI Taxonomy" id="6941"/>
    <lineage>
        <taxon>Eukaryota</taxon>
        <taxon>Metazoa</taxon>
        <taxon>Ecdysozoa</taxon>
        <taxon>Arthropoda</taxon>
        <taxon>Chelicerata</taxon>
        <taxon>Arachnida</taxon>
        <taxon>Acari</taxon>
        <taxon>Parasitiformes</taxon>
        <taxon>Ixodida</taxon>
        <taxon>Ixodoidea</taxon>
        <taxon>Ixodidae</taxon>
        <taxon>Rhipicephalinae</taxon>
        <taxon>Rhipicephalus</taxon>
        <taxon>Boophilus</taxon>
    </lineage>
</organism>
<proteinExistence type="predicted"/>
<reference evidence="1" key="1">
    <citation type="submission" date="2019-09" db="EMBL/GenBank/DDBJ databases">
        <title>Organ-specific transcriptomic study of the physiology of the cattle tick, Rhipicephalus microplus.</title>
        <authorList>
            <person name="Tirloni L."/>
            <person name="Braz G."/>
            <person name="Gandara A.C.P."/>
            <person name="Sabadin G.A."/>
            <person name="da Silva R.M."/>
            <person name="Guizzo M.G."/>
            <person name="Machado J.A."/>
            <person name="Costa E.P."/>
            <person name="Gomes H.F."/>
            <person name="Moraes J."/>
            <person name="Mota M.B.S."/>
            <person name="Mesquita R.D."/>
            <person name="Alvarenga P.H."/>
            <person name="Alves F."/>
            <person name="Seixas A."/>
            <person name="da Fonseca R.N."/>
            <person name="Fogaca A."/>
            <person name="Logullo C."/>
            <person name="Tanaka A."/>
            <person name="Daffre S."/>
            <person name="Termignoni C."/>
            <person name="Vaz I.S.Jr."/>
            <person name="Oliveira P.L."/>
            <person name="Ribeiro J.M."/>
        </authorList>
    </citation>
    <scope>NUCLEOTIDE SEQUENCE</scope>
    <source>
        <strain evidence="1">Porto Alegre</strain>
    </source>
</reference>
<dbReference type="AlphaFoldDB" id="A0A6M2D338"/>
<name>A0A6M2D338_RHIMP</name>
<evidence type="ECO:0000313" key="1">
    <source>
        <dbReference type="EMBL" id="NOV40130.1"/>
    </source>
</evidence>
<protein>
    <submittedName>
        <fullName evidence="1">Protein synganglion overexpressed</fullName>
    </submittedName>
</protein>
<dbReference type="EMBL" id="GHWJ01007393">
    <property type="protein sequence ID" value="NOV40130.1"/>
    <property type="molecule type" value="Transcribed_RNA"/>
</dbReference>